<evidence type="ECO:0000313" key="4">
    <source>
        <dbReference type="Proteomes" id="UP000559010"/>
    </source>
</evidence>
<keyword evidence="1" id="KW-0812">Transmembrane</keyword>
<dbReference type="Pfam" id="PF13185">
    <property type="entry name" value="GAF_2"/>
    <property type="match status" value="1"/>
</dbReference>
<name>A0A848IRF4_9BACT</name>
<evidence type="ECO:0000313" key="3">
    <source>
        <dbReference type="EMBL" id="NMM47053.1"/>
    </source>
</evidence>
<feature type="transmembrane region" description="Helical" evidence="1">
    <location>
        <begin position="13"/>
        <end position="33"/>
    </location>
</feature>
<dbReference type="InterPro" id="IPR003018">
    <property type="entry name" value="GAF"/>
</dbReference>
<feature type="transmembrane region" description="Helical" evidence="1">
    <location>
        <begin position="277"/>
        <end position="300"/>
    </location>
</feature>
<gene>
    <name evidence="3" type="ORF">HH304_01475</name>
</gene>
<keyword evidence="1" id="KW-1133">Transmembrane helix</keyword>
<feature type="domain" description="GAF" evidence="2">
    <location>
        <begin position="395"/>
        <end position="499"/>
    </location>
</feature>
<dbReference type="RefSeq" id="WP_169677668.1">
    <property type="nucleotide sequence ID" value="NZ_JABBNU010000001.1"/>
</dbReference>
<evidence type="ECO:0000256" key="1">
    <source>
        <dbReference type="SAM" id="Phobius"/>
    </source>
</evidence>
<accession>A0A848IRF4</accession>
<proteinExistence type="predicted"/>
<reference evidence="3 4" key="1">
    <citation type="submission" date="2020-04" db="EMBL/GenBank/DDBJ databases">
        <title>Flammeovirgaceae bacterium KN852 isolated from deep sea.</title>
        <authorList>
            <person name="Zhang D.-C."/>
        </authorList>
    </citation>
    <scope>NUCLEOTIDE SEQUENCE [LARGE SCALE GENOMIC DNA]</scope>
    <source>
        <strain evidence="3 4">KN852</strain>
    </source>
</reference>
<sequence length="690" mass="80251">MENYYKKSIQAKVFAYVFGFFLVVLLLIFLLLFNQAKVGHLSKIESDFRNVAYNVEIAAHAQSKFMIDGRKEEKFLTSRQSDDIKIAMEHLKMASETLDQIVTLNQIDNQELIKNALILKKSVNTYRSNLKELVKKIFYRGFKDHGLEGTMRDYVHPLQKLDDPNEQIFALSLRRHEKDFMLRKDLKYVDKILQTAEEFRQYIKQSNDDQFIIDQKTDIINKYVVNFNNIVEIEKEIGLTEDEAIRGTLSKARQSFTPVLDVIEKELKRIENDTQKFSQIVIVSSIAFCILFTFLLGYQFSRVITKPIKKLNRLIKEYHIGEEIPDSKFESLYKEDEMGSLVKSFRNMYLSVEDSLHASIKAQQELKVFATEIENKNRYSEYLNKLINSINGNYNNTLREVVEVSGAQLGAIYSLSDNKEFMEMVACYAFSRKKYTSKEFTRGEGMVGAAWLEKEPIYRTEIPQNYMNITSGLGETKPSYLIIVPLIHEDEVVGILELAFLISPQKLIENLLVEFGNRLASEMHLSALQKEKTRTLEYYENLLQEKSSMVDINKNELINVGTLNLIESVFNGIIITNDFFEILFSNEWIKTKLNLYPQGNIFDFIKKRDIKKVEQFLFKISTNDYSKKNKNIEIELSGMLADTIVSLRVIKFDYNGVVNLMWLFNSIDFYKVEELIQNLIDGRSLSNSND</sequence>
<dbReference type="EMBL" id="JABBNU010000001">
    <property type="protein sequence ID" value="NMM47053.1"/>
    <property type="molecule type" value="Genomic_DNA"/>
</dbReference>
<dbReference type="Gene3D" id="6.10.340.10">
    <property type="match status" value="1"/>
</dbReference>
<protein>
    <submittedName>
        <fullName evidence="3">GAF domain-containing protein</fullName>
    </submittedName>
</protein>
<keyword evidence="1" id="KW-0472">Membrane</keyword>
<dbReference type="Proteomes" id="UP000559010">
    <property type="component" value="Unassembled WGS sequence"/>
</dbReference>
<organism evidence="3 4">
    <name type="scientific">Marinigracilibium pacificum</name>
    <dbReference type="NCBI Taxonomy" id="2729599"/>
    <lineage>
        <taxon>Bacteria</taxon>
        <taxon>Pseudomonadati</taxon>
        <taxon>Bacteroidota</taxon>
        <taxon>Cytophagia</taxon>
        <taxon>Cytophagales</taxon>
        <taxon>Flammeovirgaceae</taxon>
        <taxon>Marinigracilibium</taxon>
    </lineage>
</organism>
<evidence type="ECO:0000259" key="2">
    <source>
        <dbReference type="Pfam" id="PF13185"/>
    </source>
</evidence>
<dbReference type="InterPro" id="IPR029016">
    <property type="entry name" value="GAF-like_dom_sf"/>
</dbReference>
<dbReference type="SUPFAM" id="SSF55781">
    <property type="entry name" value="GAF domain-like"/>
    <property type="match status" value="1"/>
</dbReference>
<comment type="caution">
    <text evidence="3">The sequence shown here is derived from an EMBL/GenBank/DDBJ whole genome shotgun (WGS) entry which is preliminary data.</text>
</comment>
<keyword evidence="4" id="KW-1185">Reference proteome</keyword>
<dbReference type="AlphaFoldDB" id="A0A848IRF4"/>
<dbReference type="Gene3D" id="3.30.450.40">
    <property type="match status" value="1"/>
</dbReference>